<name>A0A1J5QQ96_9ZZZZ</name>
<sequence>MAGKRKRLKAFARDSIILLQIGERRKGFVAGC</sequence>
<evidence type="ECO:0000313" key="1">
    <source>
        <dbReference type="EMBL" id="OIQ85576.1"/>
    </source>
</evidence>
<accession>A0A1J5QQ96</accession>
<comment type="caution">
    <text evidence="1">The sequence shown here is derived from an EMBL/GenBank/DDBJ whole genome shotgun (WGS) entry which is preliminary data.</text>
</comment>
<protein>
    <submittedName>
        <fullName evidence="1">Uncharacterized protein</fullName>
    </submittedName>
</protein>
<dbReference type="AlphaFoldDB" id="A0A1J5QQ96"/>
<gene>
    <name evidence="1" type="ORF">GALL_325760</name>
</gene>
<dbReference type="EMBL" id="MLJW01000534">
    <property type="protein sequence ID" value="OIQ85576.1"/>
    <property type="molecule type" value="Genomic_DNA"/>
</dbReference>
<reference evidence="1" key="1">
    <citation type="submission" date="2016-10" db="EMBL/GenBank/DDBJ databases">
        <title>Sequence of Gallionella enrichment culture.</title>
        <authorList>
            <person name="Poehlein A."/>
            <person name="Muehling M."/>
            <person name="Daniel R."/>
        </authorList>
    </citation>
    <scope>NUCLEOTIDE SEQUENCE</scope>
</reference>
<proteinExistence type="predicted"/>
<organism evidence="1">
    <name type="scientific">mine drainage metagenome</name>
    <dbReference type="NCBI Taxonomy" id="410659"/>
    <lineage>
        <taxon>unclassified sequences</taxon>
        <taxon>metagenomes</taxon>
        <taxon>ecological metagenomes</taxon>
    </lineage>
</organism>